<dbReference type="AlphaFoldDB" id="A0A0R0AGQ0"/>
<keyword evidence="2" id="KW-1185">Reference proteome</keyword>
<sequence>MKRKLLALSICALAGDACAQRVYKCLKGSETIYQSLPCPIEQDTGVSRKVVGDPRLTYEERYRNEEMLRRARARMQADAGRGQPASVRGTVIDAAADPERCENAKWRHELAKTFGRADADALGKSIEEACRR</sequence>
<comment type="caution">
    <text evidence="1">The sequence shown here is derived from an EMBL/GenBank/DDBJ whole genome shotgun (WGS) entry which is preliminary data.</text>
</comment>
<reference evidence="1 2" key="1">
    <citation type="submission" date="2015-10" db="EMBL/GenBank/DDBJ databases">
        <title>Genome sequencing and analysis of members of genus Stenotrophomonas.</title>
        <authorList>
            <person name="Patil P.P."/>
            <person name="Midha S."/>
            <person name="Patil P.B."/>
        </authorList>
    </citation>
    <scope>NUCLEOTIDE SEQUENCE [LARGE SCALE GENOMIC DNA]</scope>
    <source>
        <strain evidence="1 2">JCM 9942</strain>
    </source>
</reference>
<dbReference type="EMBL" id="LLXS01000009">
    <property type="protein sequence ID" value="KRG44095.1"/>
    <property type="molecule type" value="Genomic_DNA"/>
</dbReference>
<dbReference type="Proteomes" id="UP000050836">
    <property type="component" value="Unassembled WGS sequence"/>
</dbReference>
<evidence type="ECO:0000313" key="2">
    <source>
        <dbReference type="Proteomes" id="UP000050836"/>
    </source>
</evidence>
<protein>
    <recommendedName>
        <fullName evidence="3">DUF4124 domain-containing protein</fullName>
    </recommendedName>
</protein>
<accession>A0A0R0AGQ0</accession>
<name>A0A0R0AGQ0_9GAMM</name>
<gene>
    <name evidence="1" type="ORF">ARC78_05930</name>
</gene>
<proteinExistence type="predicted"/>
<dbReference type="RefSeq" id="WP_057505777.1">
    <property type="nucleotide sequence ID" value="NZ_LLXS01000009.1"/>
</dbReference>
<evidence type="ECO:0000313" key="1">
    <source>
        <dbReference type="EMBL" id="KRG44095.1"/>
    </source>
</evidence>
<evidence type="ECO:0008006" key="3">
    <source>
        <dbReference type="Google" id="ProtNLM"/>
    </source>
</evidence>
<organism evidence="1 2">
    <name type="scientific">Stenotrophomonas pictorum JCM 9942</name>
    <dbReference type="NCBI Taxonomy" id="1236960"/>
    <lineage>
        <taxon>Bacteria</taxon>
        <taxon>Pseudomonadati</taxon>
        <taxon>Pseudomonadota</taxon>
        <taxon>Gammaproteobacteria</taxon>
        <taxon>Lysobacterales</taxon>
        <taxon>Lysobacteraceae</taxon>
        <taxon>Stenotrophomonas</taxon>
    </lineage>
</organism>